<feature type="compositionally biased region" description="Low complexity" evidence="1">
    <location>
        <begin position="13"/>
        <end position="22"/>
    </location>
</feature>
<dbReference type="InterPro" id="IPR008160">
    <property type="entry name" value="Collagen"/>
</dbReference>
<proteinExistence type="predicted"/>
<dbReference type="EMBL" id="MK500594">
    <property type="protein sequence ID" value="QBK93303.1"/>
    <property type="molecule type" value="Genomic_DNA"/>
</dbReference>
<evidence type="ECO:0000313" key="2">
    <source>
        <dbReference type="EMBL" id="QBK93303.1"/>
    </source>
</evidence>
<dbReference type="Pfam" id="PF01391">
    <property type="entry name" value="Collagen"/>
    <property type="match status" value="1"/>
</dbReference>
<reference evidence="2" key="1">
    <citation type="journal article" date="2019" name="MBio">
        <title>Virus Genomes from Deep Sea Sediments Expand the Ocean Megavirome and Support Independent Origins of Viral Gigantism.</title>
        <authorList>
            <person name="Backstrom D."/>
            <person name="Yutin N."/>
            <person name="Jorgensen S.L."/>
            <person name="Dharamshi J."/>
            <person name="Homa F."/>
            <person name="Zaremba-Niedwiedzka K."/>
            <person name="Spang A."/>
            <person name="Wolf Y.I."/>
            <person name="Koonin E.V."/>
            <person name="Ettema T.J."/>
        </authorList>
    </citation>
    <scope>NUCLEOTIDE SEQUENCE</scope>
</reference>
<accession>A0A481ZBJ6</accession>
<organism evidence="2">
    <name type="scientific">Pithovirus LCPAC404</name>
    <dbReference type="NCBI Taxonomy" id="2506597"/>
    <lineage>
        <taxon>Viruses</taxon>
        <taxon>Pithoviruses</taxon>
    </lineage>
</organism>
<name>A0A481ZBJ6_9VIRU</name>
<dbReference type="PANTHER" id="PTHR24637:SF421">
    <property type="entry name" value="CUTICLE COLLAGEN DPY-2"/>
    <property type="match status" value="1"/>
</dbReference>
<keyword evidence="2" id="KW-0176">Collagen</keyword>
<sequence>MRRSHKRRDDCSSESGSSCPSSDKCDEGPTGPKGPPGRKGCRGEKGNNGCQGPPGRSGCRGPTGPTGPKGCRGSRGSRGSEGPAGPQGDRGPEGPQGPPGNDSGLFPFAAAYETIIVNIGDAWGKANNAGEALGDVSFKVVQVLHRGMNNSGTITPMFQNIRINSKTPDSLMEFNVIFFAPFDQMISAFVGYNAGEGPNAEDIQGITQTVSIDNQNSKGTFHLQNCGRGLGTLYIAYNVATVLTQLI</sequence>
<feature type="region of interest" description="Disordered" evidence="1">
    <location>
        <begin position="1"/>
        <end position="105"/>
    </location>
</feature>
<evidence type="ECO:0000256" key="1">
    <source>
        <dbReference type="SAM" id="MobiDB-lite"/>
    </source>
</evidence>
<protein>
    <submittedName>
        <fullName evidence="2">Collagen triple helix repeat protein</fullName>
    </submittedName>
</protein>
<gene>
    <name evidence="2" type="ORF">LCPAC404_00070</name>
</gene>
<dbReference type="PANTHER" id="PTHR24637">
    <property type="entry name" value="COLLAGEN"/>
    <property type="match status" value="1"/>
</dbReference>